<keyword evidence="3" id="KW-1185">Reference proteome</keyword>
<dbReference type="AlphaFoldDB" id="A0AA40DEA9"/>
<reference evidence="2" key="1">
    <citation type="submission" date="2023-06" db="EMBL/GenBank/DDBJ databases">
        <title>Genome-scale phylogeny and comparative genomics of the fungal order Sordariales.</title>
        <authorList>
            <consortium name="Lawrence Berkeley National Laboratory"/>
            <person name="Hensen N."/>
            <person name="Bonometti L."/>
            <person name="Westerberg I."/>
            <person name="Brannstrom I.O."/>
            <person name="Guillou S."/>
            <person name="Cros-Aarteil S."/>
            <person name="Calhoun S."/>
            <person name="Haridas S."/>
            <person name="Kuo A."/>
            <person name="Mondo S."/>
            <person name="Pangilinan J."/>
            <person name="Riley R."/>
            <person name="Labutti K."/>
            <person name="Andreopoulos B."/>
            <person name="Lipzen A."/>
            <person name="Chen C."/>
            <person name="Yanf M."/>
            <person name="Daum C."/>
            <person name="Ng V."/>
            <person name="Clum A."/>
            <person name="Steindorff A."/>
            <person name="Ohm R."/>
            <person name="Martin F."/>
            <person name="Silar P."/>
            <person name="Natvig D."/>
            <person name="Lalanne C."/>
            <person name="Gautier V."/>
            <person name="Ament-Velasquez S.L."/>
            <person name="Kruys A."/>
            <person name="Hutchinson M.I."/>
            <person name="Powell A.J."/>
            <person name="Barry K."/>
            <person name="Miller A.N."/>
            <person name="Grigoriev I.V."/>
            <person name="Debuchy R."/>
            <person name="Gladieux P."/>
            <person name="Thoren M.H."/>
            <person name="Johannesson H."/>
        </authorList>
    </citation>
    <scope>NUCLEOTIDE SEQUENCE</scope>
    <source>
        <strain evidence="2">CBS 307.81</strain>
    </source>
</reference>
<dbReference type="EMBL" id="JAULSY010000006">
    <property type="protein sequence ID" value="KAK0673495.1"/>
    <property type="molecule type" value="Genomic_DNA"/>
</dbReference>
<organism evidence="2 3">
    <name type="scientific">Cercophora samala</name>
    <dbReference type="NCBI Taxonomy" id="330535"/>
    <lineage>
        <taxon>Eukaryota</taxon>
        <taxon>Fungi</taxon>
        <taxon>Dikarya</taxon>
        <taxon>Ascomycota</taxon>
        <taxon>Pezizomycotina</taxon>
        <taxon>Sordariomycetes</taxon>
        <taxon>Sordariomycetidae</taxon>
        <taxon>Sordariales</taxon>
        <taxon>Lasiosphaeriaceae</taxon>
        <taxon>Cercophora</taxon>
    </lineage>
</organism>
<proteinExistence type="predicted"/>
<sequence length="210" mass="23596">MVNIYLSAFDATTNFSRCHIPAGSSRVAKRSADNPAHPAIVRGEGVERPISLPGNTPNLPRTDSIHQNSDRAQASEQEILCTTDLDQKRVKTWRHRGPREEAVRWCPWKCRCLSWIGNLTSAISRRLPQASNASIQFTQPIDSTSTYLTSLHPSMDVIRFAHLQIAEFSQLRYRQSQLQAQLQAQAQAQAQEVQHLMQCPISCCSEAAMR</sequence>
<evidence type="ECO:0000313" key="3">
    <source>
        <dbReference type="Proteomes" id="UP001174997"/>
    </source>
</evidence>
<comment type="caution">
    <text evidence="2">The sequence shown here is derived from an EMBL/GenBank/DDBJ whole genome shotgun (WGS) entry which is preliminary data.</text>
</comment>
<name>A0AA40DEA9_9PEZI</name>
<evidence type="ECO:0000313" key="2">
    <source>
        <dbReference type="EMBL" id="KAK0673495.1"/>
    </source>
</evidence>
<dbReference type="Proteomes" id="UP001174997">
    <property type="component" value="Unassembled WGS sequence"/>
</dbReference>
<accession>A0AA40DEA9</accession>
<gene>
    <name evidence="2" type="ORF">QBC41DRAFT_311721</name>
</gene>
<feature type="region of interest" description="Disordered" evidence="1">
    <location>
        <begin position="53"/>
        <end position="73"/>
    </location>
</feature>
<protein>
    <submittedName>
        <fullName evidence="2">Uncharacterized protein</fullName>
    </submittedName>
</protein>
<evidence type="ECO:0000256" key="1">
    <source>
        <dbReference type="SAM" id="MobiDB-lite"/>
    </source>
</evidence>